<comment type="caution">
    <text evidence="2">The sequence shown here is derived from an EMBL/GenBank/DDBJ whole genome shotgun (WGS) entry which is preliminary data.</text>
</comment>
<organism evidence="2 3">
    <name type="scientific">Pedobacter agri</name>
    <dbReference type="NCBI Taxonomy" id="454586"/>
    <lineage>
        <taxon>Bacteria</taxon>
        <taxon>Pseudomonadati</taxon>
        <taxon>Bacteroidota</taxon>
        <taxon>Sphingobacteriia</taxon>
        <taxon>Sphingobacteriales</taxon>
        <taxon>Sphingobacteriaceae</taxon>
        <taxon>Pedobacter</taxon>
    </lineage>
</organism>
<keyword evidence="1" id="KW-0472">Membrane</keyword>
<sequence length="299" mass="34967">MPENHDHPVLKEYKIRKDNNELSPNLYHPTPASLRDECLIVYEERGKPNHDPVLRAFFGAINADENYDNRISNFDIDRFKPLSYFLRGTSQSTNRTNVDLLNWLMGNNDSDPIPSSPPDSTSLPKPWYKALNANVWVALALIIMLLIGKLGFYIWEESIFSTEQPTKTEKCMYWTGYHYEPISCEVIKPGVNIVPLERGKLKRMRKIPFFVKVTKRDVGKLWRAKVDGKLEYFTDSGMHPVETAKRLLPLSSYMVGKYEVEKNLITDILYWTYYVAFFYLLIFMVFQILWKKKIVKSEC</sequence>
<evidence type="ECO:0000256" key="1">
    <source>
        <dbReference type="SAM" id="Phobius"/>
    </source>
</evidence>
<gene>
    <name evidence="2" type="ORF">OQZ29_07220</name>
</gene>
<feature type="transmembrane region" description="Helical" evidence="1">
    <location>
        <begin position="268"/>
        <end position="290"/>
    </location>
</feature>
<proteinExistence type="predicted"/>
<name>A0A9X3DET2_9SPHI</name>
<feature type="transmembrane region" description="Helical" evidence="1">
    <location>
        <begin position="135"/>
        <end position="155"/>
    </location>
</feature>
<accession>A0A9X3DET2</accession>
<dbReference type="AlphaFoldDB" id="A0A9X3DET2"/>
<keyword evidence="1" id="KW-1133">Transmembrane helix</keyword>
<evidence type="ECO:0000313" key="3">
    <source>
        <dbReference type="Proteomes" id="UP001142592"/>
    </source>
</evidence>
<keyword evidence="1" id="KW-0812">Transmembrane</keyword>
<protein>
    <submittedName>
        <fullName evidence="2">Uncharacterized protein</fullName>
    </submittedName>
</protein>
<reference evidence="2" key="1">
    <citation type="submission" date="2022-11" db="EMBL/GenBank/DDBJ databases">
        <authorList>
            <person name="Graham C."/>
            <person name="Newman J.D."/>
        </authorList>
    </citation>
    <scope>NUCLEOTIDE SEQUENCE</scope>
    <source>
        <strain evidence="2">DSM 19486</strain>
    </source>
</reference>
<dbReference type="RefSeq" id="WP_010601696.1">
    <property type="nucleotide sequence ID" value="NZ_JAPJUH010000002.1"/>
</dbReference>
<evidence type="ECO:0000313" key="2">
    <source>
        <dbReference type="EMBL" id="MCX3264528.1"/>
    </source>
</evidence>
<dbReference type="Proteomes" id="UP001142592">
    <property type="component" value="Unassembled WGS sequence"/>
</dbReference>
<dbReference type="EMBL" id="JAPJUH010000002">
    <property type="protein sequence ID" value="MCX3264528.1"/>
    <property type="molecule type" value="Genomic_DNA"/>
</dbReference>
<keyword evidence="3" id="KW-1185">Reference proteome</keyword>